<keyword evidence="2" id="KW-0732">Signal</keyword>
<dbReference type="InterPro" id="IPR050272">
    <property type="entry name" value="Isochorismatase-like_hydrls"/>
</dbReference>
<dbReference type="Pfam" id="PF00857">
    <property type="entry name" value="Isochorismatase"/>
    <property type="match status" value="1"/>
</dbReference>
<reference evidence="4 5" key="1">
    <citation type="journal article" date="2024" name="Chem. Sci.">
        <title>Discovery of megapolipeptins by genome mining of a Burkholderiales bacteria collection.</title>
        <authorList>
            <person name="Paulo B.S."/>
            <person name="Recchia M.J.J."/>
            <person name="Lee S."/>
            <person name="Fergusson C.H."/>
            <person name="Romanowski S.B."/>
            <person name="Hernandez A."/>
            <person name="Krull N."/>
            <person name="Liu D.Y."/>
            <person name="Cavanagh H."/>
            <person name="Bos A."/>
            <person name="Gray C.A."/>
            <person name="Murphy B.T."/>
            <person name="Linington R.G."/>
            <person name="Eustaquio A.S."/>
        </authorList>
    </citation>
    <scope>NUCLEOTIDE SEQUENCE [LARGE SCALE GENOMIC DNA]</scope>
    <source>
        <strain evidence="4 5">RL21-008-BIB-B</strain>
    </source>
</reference>
<dbReference type="EMBL" id="JAQQFR010000002">
    <property type="protein sequence ID" value="MFL9877275.1"/>
    <property type="molecule type" value="Genomic_DNA"/>
</dbReference>
<dbReference type="PROSITE" id="PS51257">
    <property type="entry name" value="PROKAR_LIPOPROTEIN"/>
    <property type="match status" value="1"/>
</dbReference>
<sequence>MMQKRFAYQAASALMLVALAACSAVPTSAPATVGVNTLPEIPAPAPVTLAAGTTALLVLDINSAVCQPNPACLATVPAIVSLISKARAAKVPVLYSTTVSPSGPPPMLSAVAPQPGEPVVSTRANKFTGTNLEELLKQLKAETLVIVGSAANGAVMYTSFHANTRGFTVVVADDGISSPAAISTQVARYQVLNQPGFINAANTPLADKKVTLSRGDLITFK</sequence>
<feature type="signal peptide" evidence="2">
    <location>
        <begin position="1"/>
        <end position="31"/>
    </location>
</feature>
<dbReference type="RefSeq" id="WP_408165448.1">
    <property type="nucleotide sequence ID" value="NZ_JAQQFR010000002.1"/>
</dbReference>
<dbReference type="PANTHER" id="PTHR43540:SF6">
    <property type="entry name" value="ISOCHORISMATASE-LIKE DOMAIN-CONTAINING PROTEIN"/>
    <property type="match status" value="1"/>
</dbReference>
<evidence type="ECO:0000313" key="4">
    <source>
        <dbReference type="EMBL" id="MFL9877275.1"/>
    </source>
</evidence>
<keyword evidence="1 4" id="KW-0378">Hydrolase</keyword>
<dbReference type="SUPFAM" id="SSF52499">
    <property type="entry name" value="Isochorismatase-like hydrolases"/>
    <property type="match status" value="1"/>
</dbReference>
<evidence type="ECO:0000313" key="5">
    <source>
        <dbReference type="Proteomes" id="UP001629214"/>
    </source>
</evidence>
<organism evidence="4 5">
    <name type="scientific">Herbaspirillum rhizosphaerae</name>
    <dbReference type="NCBI Taxonomy" id="346179"/>
    <lineage>
        <taxon>Bacteria</taxon>
        <taxon>Pseudomonadati</taxon>
        <taxon>Pseudomonadota</taxon>
        <taxon>Betaproteobacteria</taxon>
        <taxon>Burkholderiales</taxon>
        <taxon>Oxalobacteraceae</taxon>
        <taxon>Herbaspirillum</taxon>
    </lineage>
</organism>
<dbReference type="Gene3D" id="3.40.50.850">
    <property type="entry name" value="Isochorismatase-like"/>
    <property type="match status" value="1"/>
</dbReference>
<keyword evidence="5" id="KW-1185">Reference proteome</keyword>
<evidence type="ECO:0000259" key="3">
    <source>
        <dbReference type="Pfam" id="PF00857"/>
    </source>
</evidence>
<evidence type="ECO:0000256" key="2">
    <source>
        <dbReference type="SAM" id="SignalP"/>
    </source>
</evidence>
<feature type="domain" description="Isochorismatase-like" evidence="3">
    <location>
        <begin position="54"/>
        <end position="182"/>
    </location>
</feature>
<dbReference type="PANTHER" id="PTHR43540">
    <property type="entry name" value="PEROXYUREIDOACRYLATE/UREIDOACRYLATE AMIDOHYDROLASE-RELATED"/>
    <property type="match status" value="1"/>
</dbReference>
<dbReference type="GO" id="GO:0016787">
    <property type="term" value="F:hydrolase activity"/>
    <property type="evidence" value="ECO:0007669"/>
    <property type="project" value="UniProtKB-KW"/>
</dbReference>
<protein>
    <submittedName>
        <fullName evidence="4">Cysteine hydrolase</fullName>
    </submittedName>
</protein>
<dbReference type="InterPro" id="IPR036380">
    <property type="entry name" value="Isochorismatase-like_sf"/>
</dbReference>
<dbReference type="Proteomes" id="UP001629214">
    <property type="component" value="Unassembled WGS sequence"/>
</dbReference>
<comment type="caution">
    <text evidence="4">The sequence shown here is derived from an EMBL/GenBank/DDBJ whole genome shotgun (WGS) entry which is preliminary data.</text>
</comment>
<feature type="chain" id="PRO_5045499427" evidence="2">
    <location>
        <begin position="32"/>
        <end position="221"/>
    </location>
</feature>
<evidence type="ECO:0000256" key="1">
    <source>
        <dbReference type="ARBA" id="ARBA00022801"/>
    </source>
</evidence>
<gene>
    <name evidence="4" type="ORF">PQR63_02685</name>
</gene>
<dbReference type="CDD" id="cd00431">
    <property type="entry name" value="cysteine_hydrolases"/>
    <property type="match status" value="1"/>
</dbReference>
<name>A0ABW8Z461_9BURK</name>
<dbReference type="InterPro" id="IPR000868">
    <property type="entry name" value="Isochorismatase-like_dom"/>
</dbReference>
<proteinExistence type="predicted"/>
<accession>A0ABW8Z461</accession>